<evidence type="ECO:0000256" key="8">
    <source>
        <dbReference type="ARBA" id="ARBA00023136"/>
    </source>
</evidence>
<evidence type="ECO:0000256" key="4">
    <source>
        <dbReference type="ARBA" id="ARBA00022692"/>
    </source>
</evidence>
<comment type="subcellular location">
    <subcellularLocation>
        <location evidence="1">Membrane</location>
        <topology evidence="1">Single-pass type IV membrane protein</topology>
    </subcellularLocation>
</comment>
<dbReference type="GO" id="GO:0005794">
    <property type="term" value="C:Golgi apparatus"/>
    <property type="evidence" value="ECO:0007669"/>
    <property type="project" value="TreeGrafter"/>
</dbReference>
<dbReference type="AlphaFoldDB" id="A0A7S4JLY7"/>
<dbReference type="PANTHER" id="PTHR21230:SF26">
    <property type="entry name" value="VESICLE TRANSPORT THROUGH INTERACTION WITH T-SNARES HOMOLOG 1A"/>
    <property type="match status" value="1"/>
</dbReference>
<evidence type="ECO:0000256" key="2">
    <source>
        <dbReference type="ARBA" id="ARBA00006108"/>
    </source>
</evidence>
<dbReference type="SUPFAM" id="SSF58038">
    <property type="entry name" value="SNARE fusion complex"/>
    <property type="match status" value="1"/>
</dbReference>
<sequence length="227" mass="25353">MAMSHTYEEYEQEYESYLSRTRSFLSSTRSQSTLRECERLLREAKRCASAMRGLAEVEDDVVRIAEASRRMDREISPLEGEVERALSEKREEGGGGTEAVRSELFSGAGSGSGVGGYEAPTALLDGGEDSDTERLIRDSESLLMESQALCAESEQMGASTLQTMGLQREQLINASSHLEGTRNATEQARRVLRDMRRRTLRNKIFLYSVIVILILANGAVLYRLIKK</sequence>
<dbReference type="EMBL" id="HBKQ01043533">
    <property type="protein sequence ID" value="CAE2267779.1"/>
    <property type="molecule type" value="Transcribed_RNA"/>
</dbReference>
<protein>
    <recommendedName>
        <fullName evidence="12">t-SNARE coiled-coil homology domain-containing protein</fullName>
    </recommendedName>
</protein>
<accession>A0A7S4JLY7</accession>
<dbReference type="Pfam" id="PF12352">
    <property type="entry name" value="V-SNARE_C"/>
    <property type="match status" value="1"/>
</dbReference>
<dbReference type="GO" id="GO:0005484">
    <property type="term" value="F:SNAP receptor activity"/>
    <property type="evidence" value="ECO:0007669"/>
    <property type="project" value="TreeGrafter"/>
</dbReference>
<evidence type="ECO:0008006" key="12">
    <source>
        <dbReference type="Google" id="ProtNLM"/>
    </source>
</evidence>
<dbReference type="PANTHER" id="PTHR21230">
    <property type="entry name" value="VESICLE TRANSPORT V-SNARE PROTEIN VTI1-RELATED"/>
    <property type="match status" value="1"/>
</dbReference>
<dbReference type="GO" id="GO:0015031">
    <property type="term" value="P:protein transport"/>
    <property type="evidence" value="ECO:0007669"/>
    <property type="project" value="UniProtKB-KW"/>
</dbReference>
<evidence type="ECO:0000256" key="6">
    <source>
        <dbReference type="ARBA" id="ARBA00022989"/>
    </source>
</evidence>
<dbReference type="GO" id="GO:0005789">
    <property type="term" value="C:endoplasmic reticulum membrane"/>
    <property type="evidence" value="ECO:0007669"/>
    <property type="project" value="TreeGrafter"/>
</dbReference>
<dbReference type="GO" id="GO:0012507">
    <property type="term" value="C:ER to Golgi transport vesicle membrane"/>
    <property type="evidence" value="ECO:0007669"/>
    <property type="project" value="TreeGrafter"/>
</dbReference>
<evidence type="ECO:0000256" key="7">
    <source>
        <dbReference type="ARBA" id="ARBA00023054"/>
    </source>
</evidence>
<evidence type="ECO:0000256" key="1">
    <source>
        <dbReference type="ARBA" id="ARBA00004211"/>
    </source>
</evidence>
<comment type="similarity">
    <text evidence="2">Belongs to the VTI1 family.</text>
</comment>
<gene>
    <name evidence="11" type="ORF">OAUR00152_LOCUS30001</name>
</gene>
<evidence type="ECO:0000256" key="9">
    <source>
        <dbReference type="SAM" id="MobiDB-lite"/>
    </source>
</evidence>
<evidence type="ECO:0000256" key="5">
    <source>
        <dbReference type="ARBA" id="ARBA00022927"/>
    </source>
</evidence>
<evidence type="ECO:0000256" key="3">
    <source>
        <dbReference type="ARBA" id="ARBA00022448"/>
    </source>
</evidence>
<organism evidence="11">
    <name type="scientific">Odontella aurita</name>
    <dbReference type="NCBI Taxonomy" id="265563"/>
    <lineage>
        <taxon>Eukaryota</taxon>
        <taxon>Sar</taxon>
        <taxon>Stramenopiles</taxon>
        <taxon>Ochrophyta</taxon>
        <taxon>Bacillariophyta</taxon>
        <taxon>Mediophyceae</taxon>
        <taxon>Biddulphiophycidae</taxon>
        <taxon>Eupodiscales</taxon>
        <taxon>Odontellaceae</taxon>
        <taxon>Odontella</taxon>
    </lineage>
</organism>
<keyword evidence="3" id="KW-0813">Transport</keyword>
<dbReference type="Gene3D" id="1.20.5.110">
    <property type="match status" value="1"/>
</dbReference>
<keyword evidence="4 10" id="KW-0812">Transmembrane</keyword>
<keyword evidence="6 10" id="KW-1133">Transmembrane helix</keyword>
<dbReference type="FunFam" id="1.20.5.110:FF:000002">
    <property type="entry name" value="Vesicle transport through interaction with t-SNAREsB"/>
    <property type="match status" value="1"/>
</dbReference>
<keyword evidence="5" id="KW-0653">Protein transport</keyword>
<reference evidence="11" key="1">
    <citation type="submission" date="2021-01" db="EMBL/GenBank/DDBJ databases">
        <authorList>
            <person name="Corre E."/>
            <person name="Pelletier E."/>
            <person name="Niang G."/>
            <person name="Scheremetjew M."/>
            <person name="Finn R."/>
            <person name="Kale V."/>
            <person name="Holt S."/>
            <person name="Cochrane G."/>
            <person name="Meng A."/>
            <person name="Brown T."/>
            <person name="Cohen L."/>
        </authorList>
    </citation>
    <scope>NUCLEOTIDE SEQUENCE</scope>
    <source>
        <strain evidence="11">Isolate 1302-5</strain>
    </source>
</reference>
<proteinExistence type="inferred from homology"/>
<feature type="transmembrane region" description="Helical" evidence="10">
    <location>
        <begin position="204"/>
        <end position="225"/>
    </location>
</feature>
<dbReference type="GO" id="GO:0006906">
    <property type="term" value="P:vesicle fusion"/>
    <property type="evidence" value="ECO:0007669"/>
    <property type="project" value="TreeGrafter"/>
</dbReference>
<feature type="region of interest" description="Disordered" evidence="9">
    <location>
        <begin position="103"/>
        <end position="130"/>
    </location>
</feature>
<name>A0A7S4JLY7_9STRA</name>
<evidence type="ECO:0000256" key="10">
    <source>
        <dbReference type="SAM" id="Phobius"/>
    </source>
</evidence>
<dbReference type="GO" id="GO:0031902">
    <property type="term" value="C:late endosome membrane"/>
    <property type="evidence" value="ECO:0007669"/>
    <property type="project" value="TreeGrafter"/>
</dbReference>
<keyword evidence="7" id="KW-0175">Coiled coil</keyword>
<keyword evidence="8 10" id="KW-0472">Membrane</keyword>
<dbReference type="GO" id="GO:0031201">
    <property type="term" value="C:SNARE complex"/>
    <property type="evidence" value="ECO:0007669"/>
    <property type="project" value="TreeGrafter"/>
</dbReference>
<dbReference type="GO" id="GO:0000149">
    <property type="term" value="F:SNARE binding"/>
    <property type="evidence" value="ECO:0007669"/>
    <property type="project" value="TreeGrafter"/>
</dbReference>
<evidence type="ECO:0000313" key="11">
    <source>
        <dbReference type="EMBL" id="CAE2267779.1"/>
    </source>
</evidence>